<evidence type="ECO:0000256" key="3">
    <source>
        <dbReference type="ARBA" id="ARBA00022449"/>
    </source>
</evidence>
<evidence type="ECO:0000256" key="7">
    <source>
        <dbReference type="ARBA" id="ARBA00023136"/>
    </source>
</evidence>
<evidence type="ECO:0000313" key="10">
    <source>
        <dbReference type="Proteomes" id="UP001597120"/>
    </source>
</evidence>
<keyword evidence="3" id="KW-0813">Transport</keyword>
<keyword evidence="3" id="KW-0050">Antiport</keyword>
<accession>A0ABW3D8N7</accession>
<comment type="caution">
    <text evidence="9">The sequence shown here is derived from an EMBL/GenBank/DDBJ whole genome shotgun (WGS) entry which is preliminary data.</text>
</comment>
<sequence length="159" mass="18271">MAIQILLNLCVALIWMFLNDDWSAAGLIVGYLIGLLFIAVSKSFWPQPFYLQRVWAVVKLLILFLKELFLSSFSVIRQILRPKLDIRPGIFAFSTELKSEWEITLLSCLICLTPGTLTLEVSRDERTLYIHAMDIEDAELLSEQIRGTFEKAIMEVTRT</sequence>
<keyword evidence="5 8" id="KW-0812">Transmembrane</keyword>
<reference evidence="10" key="1">
    <citation type="journal article" date="2019" name="Int. J. Syst. Evol. Microbiol.">
        <title>The Global Catalogue of Microorganisms (GCM) 10K type strain sequencing project: providing services to taxonomists for standard genome sequencing and annotation.</title>
        <authorList>
            <consortium name="The Broad Institute Genomics Platform"/>
            <consortium name="The Broad Institute Genome Sequencing Center for Infectious Disease"/>
            <person name="Wu L."/>
            <person name="Ma J."/>
        </authorList>
    </citation>
    <scope>NUCLEOTIDE SEQUENCE [LARGE SCALE GENOMIC DNA]</scope>
    <source>
        <strain evidence="10">CCUG 57263</strain>
    </source>
</reference>
<keyword evidence="10" id="KW-1185">Reference proteome</keyword>
<evidence type="ECO:0000256" key="5">
    <source>
        <dbReference type="ARBA" id="ARBA00022692"/>
    </source>
</evidence>
<dbReference type="PANTHER" id="PTHR34584">
    <property type="entry name" value="NA(+)/H(+) ANTIPORTER SUBUNIT E1"/>
    <property type="match status" value="1"/>
</dbReference>
<keyword evidence="6 8" id="KW-1133">Transmembrane helix</keyword>
<evidence type="ECO:0000256" key="8">
    <source>
        <dbReference type="SAM" id="Phobius"/>
    </source>
</evidence>
<name>A0ABW3D8N7_9BACL</name>
<feature type="transmembrane region" description="Helical" evidence="8">
    <location>
        <begin position="22"/>
        <end position="45"/>
    </location>
</feature>
<dbReference type="EMBL" id="JBHTIU010000028">
    <property type="protein sequence ID" value="MFD0869366.1"/>
    <property type="molecule type" value="Genomic_DNA"/>
</dbReference>
<evidence type="ECO:0000313" key="9">
    <source>
        <dbReference type="EMBL" id="MFD0869366.1"/>
    </source>
</evidence>
<proteinExistence type="inferred from homology"/>
<dbReference type="PANTHER" id="PTHR34584:SF1">
    <property type="entry name" value="NA(+)_H(+) ANTIPORTER SUBUNIT E1"/>
    <property type="match status" value="1"/>
</dbReference>
<feature type="transmembrane region" description="Helical" evidence="8">
    <location>
        <begin position="57"/>
        <end position="76"/>
    </location>
</feature>
<dbReference type="PIRSF" id="PIRSF019239">
    <property type="entry name" value="MrpE"/>
    <property type="match status" value="1"/>
</dbReference>
<keyword evidence="4" id="KW-1003">Cell membrane</keyword>
<keyword evidence="7 8" id="KW-0472">Membrane</keyword>
<evidence type="ECO:0000256" key="6">
    <source>
        <dbReference type="ARBA" id="ARBA00022989"/>
    </source>
</evidence>
<evidence type="ECO:0000256" key="2">
    <source>
        <dbReference type="ARBA" id="ARBA00006228"/>
    </source>
</evidence>
<dbReference type="Pfam" id="PF01899">
    <property type="entry name" value="MNHE"/>
    <property type="match status" value="1"/>
</dbReference>
<comment type="similarity">
    <text evidence="2">Belongs to the CPA3 antiporters (TC 2.A.63) subunit E family.</text>
</comment>
<evidence type="ECO:0000256" key="4">
    <source>
        <dbReference type="ARBA" id="ARBA00022475"/>
    </source>
</evidence>
<organism evidence="9 10">
    <name type="scientific">Paenibacillus residui</name>
    <dbReference type="NCBI Taxonomy" id="629724"/>
    <lineage>
        <taxon>Bacteria</taxon>
        <taxon>Bacillati</taxon>
        <taxon>Bacillota</taxon>
        <taxon>Bacilli</taxon>
        <taxon>Bacillales</taxon>
        <taxon>Paenibacillaceae</taxon>
        <taxon>Paenibacillus</taxon>
    </lineage>
</organism>
<gene>
    <name evidence="9" type="ORF">ACFQ03_09395</name>
</gene>
<dbReference type="RefSeq" id="WP_144941081.1">
    <property type="nucleotide sequence ID" value="NZ_JBHTIU010000028.1"/>
</dbReference>
<dbReference type="InterPro" id="IPR002758">
    <property type="entry name" value="Cation_antiport_E"/>
</dbReference>
<comment type="subcellular location">
    <subcellularLocation>
        <location evidence="1">Cell membrane</location>
        <topology evidence="1">Multi-pass membrane protein</topology>
    </subcellularLocation>
</comment>
<protein>
    <submittedName>
        <fullName evidence="9">Na+/H+ antiporter subunit E</fullName>
    </submittedName>
</protein>
<dbReference type="Proteomes" id="UP001597120">
    <property type="component" value="Unassembled WGS sequence"/>
</dbReference>
<evidence type="ECO:0000256" key="1">
    <source>
        <dbReference type="ARBA" id="ARBA00004651"/>
    </source>
</evidence>